<dbReference type="EMBL" id="JAEAOA010001969">
    <property type="protein sequence ID" value="KAK3596965.1"/>
    <property type="molecule type" value="Genomic_DNA"/>
</dbReference>
<dbReference type="AlphaFoldDB" id="A0AAE0SSN6"/>
<evidence type="ECO:0000313" key="2">
    <source>
        <dbReference type="EMBL" id="KAK3596965.1"/>
    </source>
</evidence>
<comment type="caution">
    <text evidence="2">The sequence shown here is derived from an EMBL/GenBank/DDBJ whole genome shotgun (WGS) entry which is preliminary data.</text>
</comment>
<sequence length="56" mass="6319">MNHGEQRSGTLRNYVKAGENSPPAAVRTPVQRRILRVVETRLDLTSRLPTLSMTED</sequence>
<feature type="region of interest" description="Disordered" evidence="1">
    <location>
        <begin position="1"/>
        <end position="27"/>
    </location>
</feature>
<reference evidence="2" key="3">
    <citation type="submission" date="2023-05" db="EMBL/GenBank/DDBJ databases">
        <authorList>
            <person name="Smith C.H."/>
        </authorList>
    </citation>
    <scope>NUCLEOTIDE SEQUENCE</scope>
    <source>
        <strain evidence="2">CHS0354</strain>
        <tissue evidence="2">Mantle</tissue>
    </source>
</reference>
<evidence type="ECO:0000313" key="3">
    <source>
        <dbReference type="Proteomes" id="UP001195483"/>
    </source>
</evidence>
<gene>
    <name evidence="2" type="ORF">CHS0354_033623</name>
</gene>
<evidence type="ECO:0000256" key="1">
    <source>
        <dbReference type="SAM" id="MobiDB-lite"/>
    </source>
</evidence>
<organism evidence="2 3">
    <name type="scientific">Potamilus streckersoni</name>
    <dbReference type="NCBI Taxonomy" id="2493646"/>
    <lineage>
        <taxon>Eukaryota</taxon>
        <taxon>Metazoa</taxon>
        <taxon>Spiralia</taxon>
        <taxon>Lophotrochozoa</taxon>
        <taxon>Mollusca</taxon>
        <taxon>Bivalvia</taxon>
        <taxon>Autobranchia</taxon>
        <taxon>Heteroconchia</taxon>
        <taxon>Palaeoheterodonta</taxon>
        <taxon>Unionida</taxon>
        <taxon>Unionoidea</taxon>
        <taxon>Unionidae</taxon>
        <taxon>Ambleminae</taxon>
        <taxon>Lampsilini</taxon>
        <taxon>Potamilus</taxon>
    </lineage>
</organism>
<protein>
    <submittedName>
        <fullName evidence="2">Uncharacterized protein</fullName>
    </submittedName>
</protein>
<keyword evidence="3" id="KW-1185">Reference proteome</keyword>
<proteinExistence type="predicted"/>
<name>A0AAE0SSN6_9BIVA</name>
<feature type="non-terminal residue" evidence="2">
    <location>
        <position position="56"/>
    </location>
</feature>
<dbReference type="Proteomes" id="UP001195483">
    <property type="component" value="Unassembled WGS sequence"/>
</dbReference>
<reference evidence="2" key="2">
    <citation type="journal article" date="2021" name="Genome Biol. Evol.">
        <title>Developing a high-quality reference genome for a parasitic bivalve with doubly uniparental inheritance (Bivalvia: Unionida).</title>
        <authorList>
            <person name="Smith C.H."/>
        </authorList>
    </citation>
    <scope>NUCLEOTIDE SEQUENCE</scope>
    <source>
        <strain evidence="2">CHS0354</strain>
        <tissue evidence="2">Mantle</tissue>
    </source>
</reference>
<accession>A0AAE0SSN6</accession>
<reference evidence="2" key="1">
    <citation type="journal article" date="2021" name="Genome Biol. Evol.">
        <title>A High-Quality Reference Genome for a Parasitic Bivalve with Doubly Uniparental Inheritance (Bivalvia: Unionida).</title>
        <authorList>
            <person name="Smith C.H."/>
        </authorList>
    </citation>
    <scope>NUCLEOTIDE SEQUENCE</scope>
    <source>
        <strain evidence="2">CHS0354</strain>
    </source>
</reference>